<accession>A0A4R2GUG3</accession>
<dbReference type="RefSeq" id="WP_132216371.1">
    <property type="nucleotide sequence ID" value="NZ_SLWN01000024.1"/>
</dbReference>
<proteinExistence type="predicted"/>
<gene>
    <name evidence="2" type="ORF">EV652_12423</name>
</gene>
<comment type="caution">
    <text evidence="2">The sequence shown here is derived from an EMBL/GenBank/DDBJ whole genome shotgun (WGS) entry which is preliminary data.</text>
</comment>
<dbReference type="OrthoDB" id="883703at2"/>
<organism evidence="2 3">
    <name type="scientific">Kribbella steppae</name>
    <dbReference type="NCBI Taxonomy" id="2512223"/>
    <lineage>
        <taxon>Bacteria</taxon>
        <taxon>Bacillati</taxon>
        <taxon>Actinomycetota</taxon>
        <taxon>Actinomycetes</taxon>
        <taxon>Propionibacteriales</taxon>
        <taxon>Kribbellaceae</taxon>
        <taxon>Kribbella</taxon>
    </lineage>
</organism>
<evidence type="ECO:0000313" key="3">
    <source>
        <dbReference type="Proteomes" id="UP000294508"/>
    </source>
</evidence>
<feature type="region of interest" description="Disordered" evidence="1">
    <location>
        <begin position="183"/>
        <end position="206"/>
    </location>
</feature>
<reference evidence="2 3" key="1">
    <citation type="journal article" date="2015" name="Stand. Genomic Sci.">
        <title>Genomic Encyclopedia of Bacterial and Archaeal Type Strains, Phase III: the genomes of soil and plant-associated and newly described type strains.</title>
        <authorList>
            <person name="Whitman W.B."/>
            <person name="Woyke T."/>
            <person name="Klenk H.P."/>
            <person name="Zhou Y."/>
            <person name="Lilburn T.G."/>
            <person name="Beck B.J."/>
            <person name="De Vos P."/>
            <person name="Vandamme P."/>
            <person name="Eisen J.A."/>
            <person name="Garrity G."/>
            <person name="Hugenholtz P."/>
            <person name="Kyrpides N.C."/>
        </authorList>
    </citation>
    <scope>NUCLEOTIDE SEQUENCE [LARGE SCALE GENOMIC DNA]</scope>
    <source>
        <strain evidence="2 3">VKM Ac-2572</strain>
    </source>
</reference>
<protein>
    <submittedName>
        <fullName evidence="2">Uncharacterized protein</fullName>
    </submittedName>
</protein>
<sequence>MYEAFEIPRDSYEFPGEAESEWESGEAYESEAEAMEAELVQELLEITTEAELDQFLGKLASSVMKGASKFVKSPIGKALGGVLKNVAKTALPAVGGALGSLVLPGAGTAIGAKLGSMAGGLLEAQEAESMGEVEAEWEAASRYVRFARGAYSNAARAPRNVPTRAAVRAAGISAARRYAPSLLTSDQRQSPWRSRRRSYGGGRSRRSWQYAEPVPWFGGGDDYAGGGDEPDQWWQGDDYYETGEGEGEGAAQGRPSGGSGSRAQSGRWIRRGGRIVLLGA</sequence>
<name>A0A4R2GUG3_9ACTN</name>
<keyword evidence="3" id="KW-1185">Reference proteome</keyword>
<dbReference type="AlphaFoldDB" id="A0A4R2GUG3"/>
<feature type="compositionally biased region" description="Acidic residues" evidence="1">
    <location>
        <begin position="238"/>
        <end position="247"/>
    </location>
</feature>
<evidence type="ECO:0000313" key="2">
    <source>
        <dbReference type="EMBL" id="TCO14331.1"/>
    </source>
</evidence>
<dbReference type="EMBL" id="SLWN01000024">
    <property type="protein sequence ID" value="TCO14331.1"/>
    <property type="molecule type" value="Genomic_DNA"/>
</dbReference>
<feature type="region of interest" description="Disordered" evidence="1">
    <location>
        <begin position="219"/>
        <end position="267"/>
    </location>
</feature>
<dbReference type="Proteomes" id="UP000294508">
    <property type="component" value="Unassembled WGS sequence"/>
</dbReference>
<evidence type="ECO:0000256" key="1">
    <source>
        <dbReference type="SAM" id="MobiDB-lite"/>
    </source>
</evidence>
<feature type="compositionally biased region" description="Basic residues" evidence="1">
    <location>
        <begin position="193"/>
        <end position="206"/>
    </location>
</feature>